<dbReference type="EMBL" id="MLYO01000107">
    <property type="protein sequence ID" value="OIJ88018.1"/>
    <property type="molecule type" value="Genomic_DNA"/>
</dbReference>
<evidence type="ECO:0000313" key="1">
    <source>
        <dbReference type="EMBL" id="OIJ88018.1"/>
    </source>
</evidence>
<comment type="caution">
    <text evidence="1">The sequence shown here is derived from an EMBL/GenBank/DDBJ whole genome shotgun (WGS) entry which is preliminary data.</text>
</comment>
<proteinExistence type="predicted"/>
<dbReference type="Proteomes" id="UP000179642">
    <property type="component" value="Unassembled WGS sequence"/>
</dbReference>
<keyword evidence="2" id="KW-1185">Reference proteome</keyword>
<accession>A0A1S2P2W4</accession>
<dbReference type="AlphaFoldDB" id="A0A1S2P2W4"/>
<dbReference type="OrthoDB" id="4240704at2"/>
<gene>
    <name evidence="1" type="ORF">BIV23_42300</name>
</gene>
<evidence type="ECO:0000313" key="2">
    <source>
        <dbReference type="Proteomes" id="UP000179642"/>
    </source>
</evidence>
<evidence type="ECO:0008006" key="3">
    <source>
        <dbReference type="Google" id="ProtNLM"/>
    </source>
</evidence>
<reference evidence="1 2" key="1">
    <citation type="submission" date="2016-10" db="EMBL/GenBank/DDBJ databases">
        <title>Genome sequence of Streptomyces sp. MUSC 1.</title>
        <authorList>
            <person name="Lee L.-H."/>
            <person name="Ser H.-L."/>
            <person name="Law J.W.-F."/>
        </authorList>
    </citation>
    <scope>NUCLEOTIDE SEQUENCE [LARGE SCALE GENOMIC DNA]</scope>
    <source>
        <strain evidence="1 2">MUSC 1</strain>
    </source>
</reference>
<protein>
    <recommendedName>
        <fullName evidence="3">RiboL-PSP-HEPN domain-containing protein</fullName>
    </recommendedName>
</protein>
<organism evidence="1 2">
    <name type="scientific">Streptomyces monashensis</name>
    <dbReference type="NCBI Taxonomy" id="1678012"/>
    <lineage>
        <taxon>Bacteria</taxon>
        <taxon>Bacillati</taxon>
        <taxon>Actinomycetota</taxon>
        <taxon>Actinomycetes</taxon>
        <taxon>Kitasatosporales</taxon>
        <taxon>Streptomycetaceae</taxon>
        <taxon>Streptomyces</taxon>
    </lineage>
</organism>
<dbReference type="RefSeq" id="WP_071386311.1">
    <property type="nucleotide sequence ID" value="NZ_MLYO01000107.1"/>
</dbReference>
<name>A0A1S2P2W4_9ACTN</name>
<sequence length="117" mass="12820">MFFRSLIEWYVEDLSGPSIQGAEELARCRNALGLKKDAALADDVLEAHQPFFNARRKVVHELDSVDAAGKGTRGRRHRDIAAVGEQCGGALQPLTAFIAPTARTVRTVRKSLGWSNS</sequence>